<name>A0A2V0PLP3_9CHLO</name>
<dbReference type="InParanoid" id="A0A2V0PLP3"/>
<feature type="compositionally biased region" description="Gly residues" evidence="1">
    <location>
        <begin position="232"/>
        <end position="241"/>
    </location>
</feature>
<dbReference type="EMBL" id="BDRX01000184">
    <property type="protein sequence ID" value="GBF99982.1"/>
    <property type="molecule type" value="Genomic_DNA"/>
</dbReference>
<evidence type="ECO:0000313" key="4">
    <source>
        <dbReference type="EMBL" id="GBF99982.1"/>
    </source>
</evidence>
<proteinExistence type="predicted"/>
<feature type="chain" id="PRO_5015998046" description="DUF5672 domain-containing protein" evidence="2">
    <location>
        <begin position="36"/>
        <end position="328"/>
    </location>
</feature>
<feature type="signal peptide" evidence="2">
    <location>
        <begin position="1"/>
        <end position="35"/>
    </location>
</feature>
<gene>
    <name evidence="4" type="ORF">Rsub_13114</name>
</gene>
<comment type="caution">
    <text evidence="4">The sequence shown here is derived from an EMBL/GenBank/DDBJ whole genome shotgun (WGS) entry which is preliminary data.</text>
</comment>
<evidence type="ECO:0000313" key="5">
    <source>
        <dbReference type="Proteomes" id="UP000247498"/>
    </source>
</evidence>
<evidence type="ECO:0000256" key="1">
    <source>
        <dbReference type="SAM" id="MobiDB-lite"/>
    </source>
</evidence>
<accession>A0A2V0PLP3</accession>
<reference evidence="4 5" key="1">
    <citation type="journal article" date="2018" name="Sci. Rep.">
        <title>Raphidocelis subcapitata (=Pseudokirchneriella subcapitata) provides an insight into genome evolution and environmental adaptations in the Sphaeropleales.</title>
        <authorList>
            <person name="Suzuki S."/>
            <person name="Yamaguchi H."/>
            <person name="Nakajima N."/>
            <person name="Kawachi M."/>
        </authorList>
    </citation>
    <scope>NUCLEOTIDE SEQUENCE [LARGE SCALE GENOMIC DNA]</scope>
    <source>
        <strain evidence="4 5">NIES-35</strain>
    </source>
</reference>
<evidence type="ECO:0000259" key="3">
    <source>
        <dbReference type="Pfam" id="PF18922"/>
    </source>
</evidence>
<dbReference type="Pfam" id="PF18922">
    <property type="entry name" value="DUF5672"/>
    <property type="match status" value="1"/>
</dbReference>
<dbReference type="AlphaFoldDB" id="A0A2V0PLP3"/>
<dbReference type="Proteomes" id="UP000247498">
    <property type="component" value="Unassembled WGS sequence"/>
</dbReference>
<organism evidence="4 5">
    <name type="scientific">Raphidocelis subcapitata</name>
    <dbReference type="NCBI Taxonomy" id="307507"/>
    <lineage>
        <taxon>Eukaryota</taxon>
        <taxon>Viridiplantae</taxon>
        <taxon>Chlorophyta</taxon>
        <taxon>core chlorophytes</taxon>
        <taxon>Chlorophyceae</taxon>
        <taxon>CS clade</taxon>
        <taxon>Sphaeropleales</taxon>
        <taxon>Selenastraceae</taxon>
        <taxon>Raphidocelis</taxon>
    </lineage>
</organism>
<dbReference type="InterPro" id="IPR043729">
    <property type="entry name" value="DUF5672"/>
</dbReference>
<sequence>MPAPPPAAPRAARAAAAAALLLGPLLLLPLLFGSADPYEYWELADDLIASARDWRTPDPPRQAPLPPLPPSPSRAAVLIETKAAAKLPAVVANAAAVLPPDWRLQLFLSEAARALAAGAPELAPLLASGRAFFSPLPEGYAAVDGWWDYQTLLLSRQLWRAVAGEHVLLFQLDTAMCAASPHKIGDYLSYDYVGAPWTRERWGDAPGGNGGLSLRRRSRMLAALDALAPGGPQQGGGGGPQEGAAGPPWAMSALDAPRAVGNEDQTFSVLLAAMGAHLPTRDVARTFAVETVFYGAPFGVHKFWAYMTAEQSERLFEFCPEARVAAAP</sequence>
<feature type="region of interest" description="Disordered" evidence="1">
    <location>
        <begin position="229"/>
        <end position="250"/>
    </location>
</feature>
<dbReference type="OrthoDB" id="510126at2759"/>
<protein>
    <recommendedName>
        <fullName evidence="3">DUF5672 domain-containing protein</fullName>
    </recommendedName>
</protein>
<keyword evidence="2" id="KW-0732">Signal</keyword>
<keyword evidence="5" id="KW-1185">Reference proteome</keyword>
<dbReference type="STRING" id="307507.A0A2V0PLP3"/>
<feature type="domain" description="DUF5672" evidence="3">
    <location>
        <begin position="148"/>
        <end position="301"/>
    </location>
</feature>
<evidence type="ECO:0000256" key="2">
    <source>
        <dbReference type="SAM" id="SignalP"/>
    </source>
</evidence>